<evidence type="ECO:0000313" key="2">
    <source>
        <dbReference type="Proteomes" id="UP000278807"/>
    </source>
</evidence>
<keyword evidence="2" id="KW-1185">Reference proteome</keyword>
<protein>
    <submittedName>
        <fullName evidence="3">Ovule protein</fullName>
    </submittedName>
</protein>
<name>A0A0R3TUQ4_RODNA</name>
<dbReference type="Proteomes" id="UP000278807">
    <property type="component" value="Unassembled WGS sequence"/>
</dbReference>
<reference evidence="3" key="1">
    <citation type="submission" date="2017-02" db="UniProtKB">
        <authorList>
            <consortium name="WormBaseParasite"/>
        </authorList>
    </citation>
    <scope>IDENTIFICATION</scope>
</reference>
<dbReference type="WBParaSite" id="HNAJ_0001150601-mRNA-1">
    <property type="protein sequence ID" value="HNAJ_0001150601-mRNA-1"/>
    <property type="gene ID" value="HNAJ_0001150601"/>
</dbReference>
<gene>
    <name evidence="1" type="ORF">HNAJ_LOCUS11496</name>
</gene>
<evidence type="ECO:0000313" key="1">
    <source>
        <dbReference type="EMBL" id="VDO10585.1"/>
    </source>
</evidence>
<dbReference type="AlphaFoldDB" id="A0A0R3TUQ4"/>
<accession>A0A0R3TUQ4</accession>
<organism evidence="3">
    <name type="scientific">Rodentolepis nana</name>
    <name type="common">Dwarf tapeworm</name>
    <name type="synonym">Hymenolepis nana</name>
    <dbReference type="NCBI Taxonomy" id="102285"/>
    <lineage>
        <taxon>Eukaryota</taxon>
        <taxon>Metazoa</taxon>
        <taxon>Spiralia</taxon>
        <taxon>Lophotrochozoa</taxon>
        <taxon>Platyhelminthes</taxon>
        <taxon>Cestoda</taxon>
        <taxon>Eucestoda</taxon>
        <taxon>Cyclophyllidea</taxon>
        <taxon>Hymenolepididae</taxon>
        <taxon>Rodentolepis</taxon>
    </lineage>
</organism>
<reference evidence="1 2" key="2">
    <citation type="submission" date="2018-11" db="EMBL/GenBank/DDBJ databases">
        <authorList>
            <consortium name="Pathogen Informatics"/>
        </authorList>
    </citation>
    <scope>NUCLEOTIDE SEQUENCE [LARGE SCALE GENOMIC DNA]</scope>
</reference>
<evidence type="ECO:0000313" key="3">
    <source>
        <dbReference type="WBParaSite" id="HNAJ_0001150601-mRNA-1"/>
    </source>
</evidence>
<sequence length="91" mass="10376">MAERRQADMRNIYGRNLTGYKHRRIDDTAERRFDISRLDNMEVSSVPLFSDMPFAEAMEQLLCSQSSASTSDSSNEELDDIKIVEIVGGEE</sequence>
<proteinExistence type="predicted"/>
<dbReference type="EMBL" id="UZAE01013609">
    <property type="protein sequence ID" value="VDO10585.1"/>
    <property type="molecule type" value="Genomic_DNA"/>
</dbReference>